<name>D9PH60_9ZZZZ</name>
<organism evidence="1">
    <name type="scientific">sediment metagenome</name>
    <dbReference type="NCBI Taxonomy" id="749907"/>
    <lineage>
        <taxon>unclassified sequences</taxon>
        <taxon>metagenomes</taxon>
        <taxon>ecological metagenomes</taxon>
    </lineage>
</organism>
<protein>
    <submittedName>
        <fullName evidence="1">Uncharacterized protein</fullName>
    </submittedName>
</protein>
<dbReference type="EMBL" id="ADZX01000356">
    <property type="protein sequence ID" value="EFK97087.1"/>
    <property type="molecule type" value="Genomic_DNA"/>
</dbReference>
<proteinExistence type="predicted"/>
<comment type="caution">
    <text evidence="1">The sequence shown here is derived from an EMBL/GenBank/DDBJ whole genome shotgun (WGS) entry which is preliminary data.</text>
</comment>
<reference evidence="1" key="2">
    <citation type="journal article" date="2011" name="Microb. Ecol.">
        <title>Taxonomic and Functional Metagenomic Profiling of the Microbial Community in the Anoxic Sediment of a Sub-saline Shallow Lake (Laguna de Carrizo, Central Spain).</title>
        <authorList>
            <person name="Ferrer M."/>
            <person name="Guazzaroni M.E."/>
            <person name="Richter M."/>
            <person name="Garcia-Salamanca A."/>
            <person name="Yarza P."/>
            <person name="Suarez-Suarez A."/>
            <person name="Solano J."/>
            <person name="Alcaide M."/>
            <person name="van Dillewijn P."/>
            <person name="Molina-Henares M.A."/>
            <person name="Lopez-Cortes N."/>
            <person name="Al-Ramahi Y."/>
            <person name="Guerrero C."/>
            <person name="Acosta A."/>
            <person name="de Eugenio L.I."/>
            <person name="Martinez V."/>
            <person name="Marques S."/>
            <person name="Rojo F."/>
            <person name="Santero E."/>
            <person name="Genilloud O."/>
            <person name="Perez-Perez J."/>
            <person name="Rossello-Mora R."/>
            <person name="Ramos J.L."/>
        </authorList>
    </citation>
    <scope>NUCLEOTIDE SEQUENCE</scope>
</reference>
<gene>
    <name evidence="1" type="ORF">LDC_0860</name>
</gene>
<dbReference type="AlphaFoldDB" id="D9PH60"/>
<reference evidence="1" key="1">
    <citation type="submission" date="2010-07" db="EMBL/GenBank/DDBJ databases">
        <authorList>
            <consortium name="CONSOLIDER consortium CSD2007-00005"/>
            <person name="Guazzaroni M.-E."/>
            <person name="Richter M."/>
            <person name="Garcia-Salamanca A."/>
            <person name="Yarza P."/>
            <person name="Ferrer M."/>
        </authorList>
    </citation>
    <scope>NUCLEOTIDE SEQUENCE</scope>
</reference>
<accession>D9PH60</accession>
<sequence length="101" mass="11624">MIMIDIEPNPGDILVIFNCDKRCGYIETCADVARRGNSNSCTEISANPRLEVKYLGRKNIDEVIVEDFNIILFKQIIQIKRDILVDYKAHKIPDPIIKLDF</sequence>
<evidence type="ECO:0000313" key="1">
    <source>
        <dbReference type="EMBL" id="EFK97087.1"/>
    </source>
</evidence>